<name>A0A0G9KEW7_9BACT</name>
<gene>
    <name evidence="1" type="ORF">AA20_00135</name>
</gene>
<comment type="caution">
    <text evidence="1">The sequence shown here is derived from an EMBL/GenBank/DDBJ whole genome shotgun (WGS) entry which is preliminary data.</text>
</comment>
<dbReference type="Gene3D" id="3.10.20.30">
    <property type="match status" value="1"/>
</dbReference>
<accession>A0A0G9KEW7</accession>
<sequence>MVKIEFLGPINKEDMNLDITNLKELSQILKDDKEVSTWLQNCAVAVNDELIFSKDFELKSGDKISLLPPVCGG</sequence>
<dbReference type="InterPro" id="IPR012675">
    <property type="entry name" value="Beta-grasp_dom_sf"/>
</dbReference>
<dbReference type="InterPro" id="IPR003749">
    <property type="entry name" value="ThiS/MoaD-like"/>
</dbReference>
<dbReference type="EMBL" id="JAIQ01000010">
    <property type="protein sequence ID" value="KLE02733.1"/>
    <property type="molecule type" value="Genomic_DNA"/>
</dbReference>
<dbReference type="InterPro" id="IPR016155">
    <property type="entry name" value="Mopterin_synth/thiamin_S_b"/>
</dbReference>
<dbReference type="PATRIC" id="fig|1447256.3.peg.25"/>
<evidence type="ECO:0000313" key="2">
    <source>
        <dbReference type="Proteomes" id="UP000035514"/>
    </source>
</evidence>
<dbReference type="AlphaFoldDB" id="A0A0G9KEW7"/>
<dbReference type="SUPFAM" id="SSF54285">
    <property type="entry name" value="MoaD/ThiS"/>
    <property type="match status" value="1"/>
</dbReference>
<organism evidence="1 2">
    <name type="scientific">Aliarcobacter butzleri L348</name>
    <dbReference type="NCBI Taxonomy" id="1447256"/>
    <lineage>
        <taxon>Bacteria</taxon>
        <taxon>Pseudomonadati</taxon>
        <taxon>Campylobacterota</taxon>
        <taxon>Epsilonproteobacteria</taxon>
        <taxon>Campylobacterales</taxon>
        <taxon>Arcobacteraceae</taxon>
        <taxon>Aliarcobacter</taxon>
    </lineage>
</organism>
<reference evidence="1 2" key="1">
    <citation type="submission" date="2014-01" db="EMBL/GenBank/DDBJ databases">
        <title>Development of a Comparative Genomic Fingerprinting Assay for High Resolution Genotyping of Arcobacter butzleri.</title>
        <authorList>
            <person name="Webb A.L."/>
            <person name="Inglis G.D."/>
            <person name="Kruczkiewicz P."/>
            <person name="Selinger L.B."/>
            <person name="Taboada E.N."/>
        </authorList>
    </citation>
    <scope>NUCLEOTIDE SEQUENCE [LARGE SCALE GENOMIC DNA]</scope>
    <source>
        <strain evidence="1 2">L348</strain>
    </source>
</reference>
<proteinExistence type="predicted"/>
<dbReference type="Pfam" id="PF02597">
    <property type="entry name" value="ThiS"/>
    <property type="match status" value="1"/>
</dbReference>
<protein>
    <submittedName>
        <fullName evidence="1">Molybdenum cofactor biosynthesis protein MoaD</fullName>
    </submittedName>
</protein>
<evidence type="ECO:0000313" key="1">
    <source>
        <dbReference type="EMBL" id="KLE02733.1"/>
    </source>
</evidence>
<dbReference type="Proteomes" id="UP000035514">
    <property type="component" value="Unassembled WGS sequence"/>
</dbReference>
<dbReference type="RefSeq" id="WP_004511272.1">
    <property type="nucleotide sequence ID" value="NZ_JAIQ01000010.1"/>
</dbReference>